<dbReference type="eggNOG" id="COG0457">
    <property type="taxonomic scope" value="Bacteria"/>
</dbReference>
<keyword evidence="3" id="KW-1185">Reference proteome</keyword>
<dbReference type="RefSeq" id="WP_008518193.1">
    <property type="nucleotide sequence ID" value="NZ_ACJM01000016.1"/>
</dbReference>
<proteinExistence type="predicted"/>
<dbReference type="EMBL" id="ACJM01000016">
    <property type="protein sequence ID" value="EEG76501.1"/>
    <property type="molecule type" value="Genomic_DNA"/>
</dbReference>
<evidence type="ECO:0000313" key="3">
    <source>
        <dbReference type="Proteomes" id="UP000006443"/>
    </source>
</evidence>
<dbReference type="PANTHER" id="PTHR12558:SF13">
    <property type="entry name" value="CELL DIVISION CYCLE PROTEIN 27 HOMOLOG"/>
    <property type="match status" value="1"/>
</dbReference>
<dbReference type="SMART" id="SM00028">
    <property type="entry name" value="TPR"/>
    <property type="match status" value="4"/>
</dbReference>
<evidence type="ECO:0000313" key="2">
    <source>
        <dbReference type="EMBL" id="EEG76501.1"/>
    </source>
</evidence>
<keyword evidence="1" id="KW-0802">TPR repeat</keyword>
<dbReference type="PROSITE" id="PS50005">
    <property type="entry name" value="TPR"/>
    <property type="match status" value="2"/>
</dbReference>
<evidence type="ECO:0000256" key="1">
    <source>
        <dbReference type="PROSITE-ProRule" id="PRU00339"/>
    </source>
</evidence>
<protein>
    <submittedName>
        <fullName evidence="2">Tetratricopeptide TPR_2 repeat protein</fullName>
    </submittedName>
</protein>
<accession>C0GJF4</accession>
<name>C0GJF4_DETAL</name>
<comment type="caution">
    <text evidence="2">The sequence shown here is derived from an EMBL/GenBank/DDBJ whole genome shotgun (WGS) entry which is preliminary data.</text>
</comment>
<dbReference type="Gene3D" id="1.25.40.10">
    <property type="entry name" value="Tetratricopeptide repeat domain"/>
    <property type="match status" value="1"/>
</dbReference>
<dbReference type="PANTHER" id="PTHR12558">
    <property type="entry name" value="CELL DIVISION CYCLE 16,23,27"/>
    <property type="match status" value="1"/>
</dbReference>
<reference evidence="2 3" key="1">
    <citation type="submission" date="2009-02" db="EMBL/GenBank/DDBJ databases">
        <title>Sequencing of the draft genome and assembly of Dethiobacter alkaliphilus AHT 1.</title>
        <authorList>
            <consortium name="US DOE Joint Genome Institute (JGI-PGF)"/>
            <person name="Lucas S."/>
            <person name="Copeland A."/>
            <person name="Lapidus A."/>
            <person name="Glavina del Rio T."/>
            <person name="Dalin E."/>
            <person name="Tice H."/>
            <person name="Bruce D."/>
            <person name="Goodwin L."/>
            <person name="Pitluck S."/>
            <person name="Larimer F."/>
            <person name="Land M.L."/>
            <person name="Hauser L."/>
            <person name="Muyzer G."/>
        </authorList>
    </citation>
    <scope>NUCLEOTIDE SEQUENCE [LARGE SCALE GENOMIC DNA]</scope>
    <source>
        <strain evidence="2 3">AHT 1</strain>
    </source>
</reference>
<sequence length="167" mass="18986">MRFAPQNHKKNAAADYNRQGALLMPCGAYRQASYYFLSAVVCDPDYWPAFFNLGNCWARLEENEAAIWAYEQAVRNCDHHAPLFSNLGIVLCRQGEAKRALPYLEQALRLNPDSPSCAAVLGYVCFQLEQWGLAWHWYRRALQLEPDNDSVKDSLKVVSKKISVAAQ</sequence>
<dbReference type="STRING" id="555088.DealDRAFT_2613"/>
<dbReference type="Proteomes" id="UP000006443">
    <property type="component" value="Unassembled WGS sequence"/>
</dbReference>
<dbReference type="Pfam" id="PF13432">
    <property type="entry name" value="TPR_16"/>
    <property type="match status" value="2"/>
</dbReference>
<organism evidence="2 3">
    <name type="scientific">Dethiobacter alkaliphilus AHT 1</name>
    <dbReference type="NCBI Taxonomy" id="555088"/>
    <lineage>
        <taxon>Bacteria</taxon>
        <taxon>Bacillati</taxon>
        <taxon>Bacillota</taxon>
        <taxon>Dethiobacteria</taxon>
        <taxon>Dethiobacterales</taxon>
        <taxon>Dethiobacteraceae</taxon>
        <taxon>Dethiobacter</taxon>
    </lineage>
</organism>
<dbReference type="OrthoDB" id="9816462at2"/>
<dbReference type="InterPro" id="IPR019734">
    <property type="entry name" value="TPR_rpt"/>
</dbReference>
<dbReference type="AlphaFoldDB" id="C0GJF4"/>
<dbReference type="SUPFAM" id="SSF48452">
    <property type="entry name" value="TPR-like"/>
    <property type="match status" value="1"/>
</dbReference>
<dbReference type="PROSITE" id="PS50293">
    <property type="entry name" value="TPR_REGION"/>
    <property type="match status" value="1"/>
</dbReference>
<feature type="repeat" description="TPR" evidence="1">
    <location>
        <begin position="81"/>
        <end position="114"/>
    </location>
</feature>
<gene>
    <name evidence="2" type="ORF">DealDRAFT_2613</name>
</gene>
<dbReference type="InterPro" id="IPR011990">
    <property type="entry name" value="TPR-like_helical_dom_sf"/>
</dbReference>
<feature type="repeat" description="TPR" evidence="1">
    <location>
        <begin position="115"/>
        <end position="148"/>
    </location>
</feature>